<dbReference type="GeneID" id="64659015"/>
<name>A0AAD4DR32_9AGAM</name>
<evidence type="ECO:0000313" key="3">
    <source>
        <dbReference type="Proteomes" id="UP001195769"/>
    </source>
</evidence>
<dbReference type="Proteomes" id="UP001195769">
    <property type="component" value="Unassembled WGS sequence"/>
</dbReference>
<comment type="caution">
    <text evidence="2">The sequence shown here is derived from an EMBL/GenBank/DDBJ whole genome shotgun (WGS) entry which is preliminary data.</text>
</comment>
<protein>
    <recommendedName>
        <fullName evidence="4">Transposase</fullName>
    </recommendedName>
</protein>
<dbReference type="AlphaFoldDB" id="A0AAD4DR32"/>
<dbReference type="EMBL" id="JABBWK010000182">
    <property type="protein sequence ID" value="KAG1888440.1"/>
    <property type="molecule type" value="Genomic_DNA"/>
</dbReference>
<evidence type="ECO:0000256" key="1">
    <source>
        <dbReference type="SAM" id="MobiDB-lite"/>
    </source>
</evidence>
<proteinExistence type="predicted"/>
<feature type="region of interest" description="Disordered" evidence="1">
    <location>
        <begin position="64"/>
        <end position="100"/>
    </location>
</feature>
<keyword evidence="3" id="KW-1185">Reference proteome</keyword>
<evidence type="ECO:0008006" key="4">
    <source>
        <dbReference type="Google" id="ProtNLM"/>
    </source>
</evidence>
<dbReference type="RefSeq" id="XP_041217135.1">
    <property type="nucleotide sequence ID" value="XM_041364717.1"/>
</dbReference>
<organism evidence="2 3">
    <name type="scientific">Suillus fuscotomentosus</name>
    <dbReference type="NCBI Taxonomy" id="1912939"/>
    <lineage>
        <taxon>Eukaryota</taxon>
        <taxon>Fungi</taxon>
        <taxon>Dikarya</taxon>
        <taxon>Basidiomycota</taxon>
        <taxon>Agaricomycotina</taxon>
        <taxon>Agaricomycetes</taxon>
        <taxon>Agaricomycetidae</taxon>
        <taxon>Boletales</taxon>
        <taxon>Suillineae</taxon>
        <taxon>Suillaceae</taxon>
        <taxon>Suillus</taxon>
    </lineage>
</organism>
<sequence length="508" mass="57521">MPACTDCGHWLPTPSGLNKHIAISRTCRQKWQDRLKNFSINMFDLGGGFAAPVEEDLHDAAPPAVEDDITEGNQHDEHNFSHSPPHPGPFEANQDHMQPPNRRSVEIEEVTDDPGLVRNATCWVEEYPDEMLAGAPCGTSEEIMPTKFDAIKANQEANGESVWGPFDNEEEWDLAWWLIQKVGQNQTDEFLKLPIVHNCAKVSYPNNRSFLKKIDALPTKGPEWHCDLIKVAGDIVAQDREMSSAELELWQRNPVDCIRELIGNPTFKEMIAYAPEHAFEDRGGNSRVYDEMWSGDWWWDMQGKLPKGAAIAPVILASDKTSLSQFLGDKSAWPVYLTIGNIEKATRRRPRMHGAILLGYLPATKLDCFSKGTRSVTGYRLFHECMQRILQPLIEAGKHGVEMVCADGRVRRVHPILAAYVADHPEQCLITCTKESFCPKCHVHRDNRGELLASLLRDEDRTLTMLEHKRTGRRVAAYTREGLRPVYRPFWADLPYSNIFAAITAKCR</sequence>
<dbReference type="Pfam" id="PF18759">
    <property type="entry name" value="Plavaka"/>
    <property type="match status" value="1"/>
</dbReference>
<evidence type="ECO:0000313" key="2">
    <source>
        <dbReference type="EMBL" id="KAG1888440.1"/>
    </source>
</evidence>
<reference evidence="2" key="1">
    <citation type="journal article" date="2020" name="New Phytol.">
        <title>Comparative genomics reveals dynamic genome evolution in host specialist ectomycorrhizal fungi.</title>
        <authorList>
            <person name="Lofgren L.A."/>
            <person name="Nguyen N.H."/>
            <person name="Vilgalys R."/>
            <person name="Ruytinx J."/>
            <person name="Liao H.L."/>
            <person name="Branco S."/>
            <person name="Kuo A."/>
            <person name="LaButti K."/>
            <person name="Lipzen A."/>
            <person name="Andreopoulos W."/>
            <person name="Pangilinan J."/>
            <person name="Riley R."/>
            <person name="Hundley H."/>
            <person name="Na H."/>
            <person name="Barry K."/>
            <person name="Grigoriev I.V."/>
            <person name="Stajich J.E."/>
            <person name="Kennedy P.G."/>
        </authorList>
    </citation>
    <scope>NUCLEOTIDE SEQUENCE</scope>
    <source>
        <strain evidence="2">FC203</strain>
    </source>
</reference>
<accession>A0AAD4DR32</accession>
<dbReference type="InterPro" id="IPR041078">
    <property type="entry name" value="Plavaka"/>
</dbReference>
<gene>
    <name evidence="2" type="ORF">F5891DRAFT_1132009</name>
</gene>